<accession>T1E2T1</accession>
<evidence type="ECO:0000313" key="2">
    <source>
        <dbReference type="EMBL" id="JAA94438.1"/>
    </source>
</evidence>
<proteinExistence type="evidence at transcript level"/>
<feature type="chain" id="PRO_5004574756" evidence="1">
    <location>
        <begin position="24"/>
        <end position="86"/>
    </location>
</feature>
<sequence>MQLLFVFPCLLTVLVFMAGSSNSAVSNDCSYVDCDAINFKLPHGIEGGYCECVNGTGQYFICGDGKTFFVRKMACAEGPSTTPRPE</sequence>
<reference evidence="2" key="1">
    <citation type="journal article" date="2013" name="BMC Genomics">
        <title>A deep insight into the sialotranscriptome of the mosquito, Psorophora albipes.</title>
        <authorList>
            <person name="Chagas A.C."/>
            <person name="Calvo E."/>
            <person name="Rios-Velasquez C.M."/>
            <person name="Pessoa F.A."/>
            <person name="Medeiros J.F."/>
            <person name="Ribeiro J.M."/>
        </authorList>
    </citation>
    <scope>NUCLEOTIDE SEQUENCE</scope>
</reference>
<name>T1E2T1_9DIPT</name>
<organism evidence="2">
    <name type="scientific">Psorophora albipes</name>
    <dbReference type="NCBI Taxonomy" id="869069"/>
    <lineage>
        <taxon>Eukaryota</taxon>
        <taxon>Metazoa</taxon>
        <taxon>Ecdysozoa</taxon>
        <taxon>Arthropoda</taxon>
        <taxon>Hexapoda</taxon>
        <taxon>Insecta</taxon>
        <taxon>Pterygota</taxon>
        <taxon>Neoptera</taxon>
        <taxon>Endopterygota</taxon>
        <taxon>Diptera</taxon>
        <taxon>Nematocera</taxon>
        <taxon>Culicoidea</taxon>
        <taxon>Culicidae</taxon>
        <taxon>Culicinae</taxon>
        <taxon>Aedini</taxon>
        <taxon>Psorophora</taxon>
    </lineage>
</organism>
<protein>
    <submittedName>
        <fullName evidence="2">Putative 7.8-9.7 kDa secreted peptide</fullName>
    </submittedName>
</protein>
<dbReference type="EMBL" id="GALA01000414">
    <property type="protein sequence ID" value="JAA94438.1"/>
    <property type="molecule type" value="mRNA"/>
</dbReference>
<dbReference type="AlphaFoldDB" id="T1E2T1"/>
<feature type="signal peptide" evidence="1">
    <location>
        <begin position="1"/>
        <end position="23"/>
    </location>
</feature>
<keyword evidence="1" id="KW-0732">Signal</keyword>
<evidence type="ECO:0000256" key="1">
    <source>
        <dbReference type="SAM" id="SignalP"/>
    </source>
</evidence>